<evidence type="ECO:0000313" key="2">
    <source>
        <dbReference type="Proteomes" id="UP001162480"/>
    </source>
</evidence>
<evidence type="ECO:0000313" key="1">
    <source>
        <dbReference type="EMBL" id="CAI9739771.1"/>
    </source>
</evidence>
<name>A0AA36BSG2_OCTVU</name>
<dbReference type="EMBL" id="OX597836">
    <property type="protein sequence ID" value="CAI9739771.1"/>
    <property type="molecule type" value="Genomic_DNA"/>
</dbReference>
<organism evidence="1 2">
    <name type="scientific">Octopus vulgaris</name>
    <name type="common">Common octopus</name>
    <dbReference type="NCBI Taxonomy" id="6645"/>
    <lineage>
        <taxon>Eukaryota</taxon>
        <taxon>Metazoa</taxon>
        <taxon>Spiralia</taxon>
        <taxon>Lophotrochozoa</taxon>
        <taxon>Mollusca</taxon>
        <taxon>Cephalopoda</taxon>
        <taxon>Coleoidea</taxon>
        <taxon>Octopodiformes</taxon>
        <taxon>Octopoda</taxon>
        <taxon>Incirrata</taxon>
        <taxon>Octopodidae</taxon>
        <taxon>Octopus</taxon>
    </lineage>
</organism>
<sequence>MITGSLQDETTSQKDRLFERYPRLYSVGDNANTSSGVELNIAVDHTLATRDRVCNVLDCPQILMLTTAKMDKMDTVRESTNCQMQLSGTEEQICSYLRRSRMTSICKLLFQNITQD</sequence>
<proteinExistence type="predicted"/>
<keyword evidence="2" id="KW-1185">Reference proteome</keyword>
<gene>
    <name evidence="1" type="ORF">OCTVUL_1B015139</name>
</gene>
<dbReference type="AlphaFoldDB" id="A0AA36BSG2"/>
<reference evidence="1" key="1">
    <citation type="submission" date="2023-08" db="EMBL/GenBank/DDBJ databases">
        <authorList>
            <person name="Alioto T."/>
            <person name="Alioto T."/>
            <person name="Gomez Garrido J."/>
        </authorList>
    </citation>
    <scope>NUCLEOTIDE SEQUENCE</scope>
</reference>
<protein>
    <submittedName>
        <fullName evidence="1">Uncharacterized protein</fullName>
    </submittedName>
</protein>
<accession>A0AA36BSG2</accession>
<dbReference type="Proteomes" id="UP001162480">
    <property type="component" value="Chromosome 23"/>
</dbReference>